<dbReference type="InterPro" id="IPR003607">
    <property type="entry name" value="HD/PDEase_dom"/>
</dbReference>
<feature type="domain" description="HD" evidence="7">
    <location>
        <begin position="33"/>
        <end position="147"/>
    </location>
</feature>
<evidence type="ECO:0000313" key="8">
    <source>
        <dbReference type="EMBL" id="MFD1410790.1"/>
    </source>
</evidence>
<gene>
    <name evidence="8" type="primary">yqeK</name>
    <name evidence="8" type="ORF">ACFQ4R_04065</name>
</gene>
<dbReference type="PANTHER" id="PTHR35795">
    <property type="entry name" value="SLR1885 PROTEIN"/>
    <property type="match status" value="1"/>
</dbReference>
<dbReference type="SUPFAM" id="SSF109604">
    <property type="entry name" value="HD-domain/PDEase-like"/>
    <property type="match status" value="1"/>
</dbReference>
<reference evidence="9" key="1">
    <citation type="journal article" date="2019" name="Int. J. Syst. Evol. Microbiol.">
        <title>The Global Catalogue of Microorganisms (GCM) 10K type strain sequencing project: providing services to taxonomists for standard genome sequencing and annotation.</title>
        <authorList>
            <consortium name="The Broad Institute Genomics Platform"/>
            <consortium name="The Broad Institute Genome Sequencing Center for Infectious Disease"/>
            <person name="Wu L."/>
            <person name="Ma J."/>
        </authorList>
    </citation>
    <scope>NUCLEOTIDE SEQUENCE [LARGE SCALE GENOMIC DNA]</scope>
    <source>
        <strain evidence="9">CCM 8937</strain>
    </source>
</reference>
<keyword evidence="9" id="KW-1185">Reference proteome</keyword>
<dbReference type="Proteomes" id="UP001597191">
    <property type="component" value="Unassembled WGS sequence"/>
</dbReference>
<dbReference type="SMART" id="SM00471">
    <property type="entry name" value="HDc"/>
    <property type="match status" value="1"/>
</dbReference>
<sequence length="205" mass="22889">MIEYAESKEFHQLVPMSHQELVAKLRAQLGDYRFNHCLRVEQTALTIAADNHADIVRAGIAGLLHDYAKEKSAQDFKEMIAQQHLPAELLDYGNGIWHGLVGQYFIKAELGITDPAILTAVAHHTAGSAAMSTLDKIIFVADYVEPGRDFPKVDLARQALATSLNAAVSVELRQVIDHLISQQQKIYPVMIDAYNVYGIKQEERH</sequence>
<protein>
    <recommendedName>
        <fullName evidence="1">bis(5'-nucleosyl)-tetraphosphatase (symmetrical)</fullName>
        <ecNumber evidence="1">3.6.1.41</ecNumber>
    </recommendedName>
</protein>
<dbReference type="Gene3D" id="1.10.3210.10">
    <property type="entry name" value="Hypothetical protein af1432"/>
    <property type="match status" value="1"/>
</dbReference>
<dbReference type="EC" id="3.6.1.41" evidence="1"/>
<comment type="catalytic activity">
    <reaction evidence="6">
        <text>P(1),P(4)-bis(5'-adenosyl) tetraphosphate + H2O = 2 ADP + 2 H(+)</text>
        <dbReference type="Rhea" id="RHEA:24252"/>
        <dbReference type="ChEBI" id="CHEBI:15377"/>
        <dbReference type="ChEBI" id="CHEBI:15378"/>
        <dbReference type="ChEBI" id="CHEBI:58141"/>
        <dbReference type="ChEBI" id="CHEBI:456216"/>
        <dbReference type="EC" id="3.6.1.41"/>
    </reaction>
</comment>
<dbReference type="InterPro" id="IPR006674">
    <property type="entry name" value="HD_domain"/>
</dbReference>
<dbReference type="Pfam" id="PF01966">
    <property type="entry name" value="HD"/>
    <property type="match status" value="1"/>
</dbReference>
<keyword evidence="3" id="KW-0547">Nucleotide-binding</keyword>
<evidence type="ECO:0000259" key="7">
    <source>
        <dbReference type="PROSITE" id="PS51831"/>
    </source>
</evidence>
<keyword evidence="4 8" id="KW-0378">Hydrolase</keyword>
<evidence type="ECO:0000256" key="3">
    <source>
        <dbReference type="ARBA" id="ARBA00022741"/>
    </source>
</evidence>
<dbReference type="NCBIfam" id="TIGR00488">
    <property type="entry name" value="bis(5'-nucleosyl)-tetraphosphatase (symmetrical) YqeK"/>
    <property type="match status" value="1"/>
</dbReference>
<evidence type="ECO:0000256" key="2">
    <source>
        <dbReference type="ARBA" id="ARBA00022723"/>
    </source>
</evidence>
<dbReference type="GO" id="GO:0008803">
    <property type="term" value="F:bis(5'-nucleosyl)-tetraphosphatase (symmetrical) activity"/>
    <property type="evidence" value="ECO:0007669"/>
    <property type="project" value="UniProtKB-EC"/>
</dbReference>
<accession>A0ABW4BKQ0</accession>
<keyword evidence="5" id="KW-0408">Iron</keyword>
<dbReference type="InterPro" id="IPR051094">
    <property type="entry name" value="Diverse_Catalytic_Enzymes"/>
</dbReference>
<evidence type="ECO:0000256" key="1">
    <source>
        <dbReference type="ARBA" id="ARBA00012506"/>
    </source>
</evidence>
<comment type="caution">
    <text evidence="8">The sequence shown here is derived from an EMBL/GenBank/DDBJ whole genome shotgun (WGS) entry which is preliminary data.</text>
</comment>
<organism evidence="8 9">
    <name type="scientific">Lapidilactobacillus gannanensis</name>
    <dbReference type="NCBI Taxonomy" id="2486002"/>
    <lineage>
        <taxon>Bacteria</taxon>
        <taxon>Bacillati</taxon>
        <taxon>Bacillota</taxon>
        <taxon>Bacilli</taxon>
        <taxon>Lactobacillales</taxon>
        <taxon>Lactobacillaceae</taxon>
        <taxon>Lapidilactobacillus</taxon>
    </lineage>
</organism>
<dbReference type="InterPro" id="IPR005249">
    <property type="entry name" value="YqeK"/>
</dbReference>
<proteinExistence type="predicted"/>
<evidence type="ECO:0000256" key="6">
    <source>
        <dbReference type="ARBA" id="ARBA00049417"/>
    </source>
</evidence>
<evidence type="ECO:0000313" key="9">
    <source>
        <dbReference type="Proteomes" id="UP001597191"/>
    </source>
</evidence>
<evidence type="ECO:0000256" key="5">
    <source>
        <dbReference type="ARBA" id="ARBA00023004"/>
    </source>
</evidence>
<dbReference type="EMBL" id="JBHTOH010000025">
    <property type="protein sequence ID" value="MFD1410790.1"/>
    <property type="molecule type" value="Genomic_DNA"/>
</dbReference>
<dbReference type="RefSeq" id="WP_125647893.1">
    <property type="nucleotide sequence ID" value="NZ_JBHTOH010000025.1"/>
</dbReference>
<dbReference type="PROSITE" id="PS51831">
    <property type="entry name" value="HD"/>
    <property type="match status" value="1"/>
</dbReference>
<name>A0ABW4BKQ0_9LACO</name>
<dbReference type="PANTHER" id="PTHR35795:SF1">
    <property type="entry name" value="BIS(5'-NUCLEOSYL)-TETRAPHOSPHATASE, SYMMETRICAL"/>
    <property type="match status" value="1"/>
</dbReference>
<keyword evidence="2" id="KW-0479">Metal-binding</keyword>
<evidence type="ECO:0000256" key="4">
    <source>
        <dbReference type="ARBA" id="ARBA00022801"/>
    </source>
</evidence>
<dbReference type="CDD" id="cd00077">
    <property type="entry name" value="HDc"/>
    <property type="match status" value="1"/>
</dbReference>